<feature type="signal peptide" evidence="2">
    <location>
        <begin position="1"/>
        <end position="28"/>
    </location>
</feature>
<gene>
    <name evidence="3" type="ORF">SAMN02745671_01656</name>
</gene>
<evidence type="ECO:0000256" key="2">
    <source>
        <dbReference type="SAM" id="SignalP"/>
    </source>
</evidence>
<accession>A0A1M6DYG8</accession>
<feature type="region of interest" description="Disordered" evidence="1">
    <location>
        <begin position="143"/>
        <end position="163"/>
    </location>
</feature>
<dbReference type="AlphaFoldDB" id="A0A1M6DYG8"/>
<protein>
    <submittedName>
        <fullName evidence="3">Uncharacterized protein</fullName>
    </submittedName>
</protein>
<evidence type="ECO:0000313" key="3">
    <source>
        <dbReference type="EMBL" id="SHI78304.1"/>
    </source>
</evidence>
<dbReference type="EMBL" id="FQYW01000013">
    <property type="protein sequence ID" value="SHI78304.1"/>
    <property type="molecule type" value="Genomic_DNA"/>
</dbReference>
<dbReference type="Proteomes" id="UP000191240">
    <property type="component" value="Unassembled WGS sequence"/>
</dbReference>
<feature type="chain" id="PRO_5012274314" evidence="2">
    <location>
        <begin position="29"/>
        <end position="264"/>
    </location>
</feature>
<name>A0A1M6DYG8_9FIRM</name>
<proteinExistence type="predicted"/>
<reference evidence="3 4" key="1">
    <citation type="submission" date="2016-11" db="EMBL/GenBank/DDBJ databases">
        <authorList>
            <person name="Jaros S."/>
            <person name="Januszkiewicz K."/>
            <person name="Wedrychowicz H."/>
        </authorList>
    </citation>
    <scope>NUCLEOTIDE SEQUENCE [LARGE SCALE GENOMIC DNA]</scope>
    <source>
        <strain evidence="3 4">DSM 3074</strain>
    </source>
</reference>
<evidence type="ECO:0000256" key="1">
    <source>
        <dbReference type="SAM" id="MobiDB-lite"/>
    </source>
</evidence>
<dbReference type="RefSeq" id="WP_080325891.1">
    <property type="nucleotide sequence ID" value="NZ_FQYW01000013.1"/>
</dbReference>
<evidence type="ECO:0000313" key="4">
    <source>
        <dbReference type="Proteomes" id="UP000191240"/>
    </source>
</evidence>
<sequence>MRISLIRGMLLTCLLTLVMVVSSTVADAAIHFTDNYGYKCVLDYNNTGAKGKYVIDARGSKLLFDYNPNTHEFICYDGNRVKAVRKFRGRDSIISKSINSSFPDGVYDKGRDGDYYHEITGDGIYGSTIMGFLHFLDAGGNLGNSKPSSPTNGKTGGNQGNNKSITIEINRDIGATVRKGSADVPVVLMNNSNRRYYFEYVDWTLILKDRNGNPIGTFTKRENLNGNLNAHSTVKRNVHFEDSRIPNHFDMPITLSWSYHGKWN</sequence>
<keyword evidence="2" id="KW-0732">Signal</keyword>
<organism evidence="3 4">
    <name type="scientific">Anaerovibrio lipolyticus DSM 3074</name>
    <dbReference type="NCBI Taxonomy" id="1120997"/>
    <lineage>
        <taxon>Bacteria</taxon>
        <taxon>Bacillati</taxon>
        <taxon>Bacillota</taxon>
        <taxon>Negativicutes</taxon>
        <taxon>Selenomonadales</taxon>
        <taxon>Selenomonadaceae</taxon>
        <taxon>Anaerovibrio</taxon>
    </lineage>
</organism>